<sequence>MDECGIVQDLLPLYYDDACTPASRELVQHHLSTCENCKKTYEELKNTTVDRIMKKESTG</sequence>
<protein>
    <recommendedName>
        <fullName evidence="2">Anti-sigma-W factor RsiW</fullName>
    </recommendedName>
</protein>
<reference evidence="4" key="2">
    <citation type="submission" date="2021-04" db="EMBL/GenBank/DDBJ databases">
        <authorList>
            <person name="Gilroy R."/>
        </authorList>
    </citation>
    <scope>NUCLEOTIDE SEQUENCE</scope>
    <source>
        <strain evidence="4">1068</strain>
    </source>
</reference>
<evidence type="ECO:0000313" key="5">
    <source>
        <dbReference type="Proteomes" id="UP000824056"/>
    </source>
</evidence>
<evidence type="ECO:0000259" key="3">
    <source>
        <dbReference type="Pfam" id="PF13490"/>
    </source>
</evidence>
<dbReference type="Gene3D" id="1.10.10.1320">
    <property type="entry name" value="Anti-sigma factor, zinc-finger domain"/>
    <property type="match status" value="1"/>
</dbReference>
<reference evidence="4" key="1">
    <citation type="journal article" date="2021" name="PeerJ">
        <title>Extensive microbial diversity within the chicken gut microbiome revealed by metagenomics and culture.</title>
        <authorList>
            <person name="Gilroy R."/>
            <person name="Ravi A."/>
            <person name="Getino M."/>
            <person name="Pursley I."/>
            <person name="Horton D.L."/>
            <person name="Alikhan N.F."/>
            <person name="Baker D."/>
            <person name="Gharbi K."/>
            <person name="Hall N."/>
            <person name="Watson M."/>
            <person name="Adriaenssens E.M."/>
            <person name="Foster-Nyarko E."/>
            <person name="Jarju S."/>
            <person name="Secka A."/>
            <person name="Antonio M."/>
            <person name="Oren A."/>
            <person name="Chaudhuri R.R."/>
            <person name="La Ragione R."/>
            <person name="Hildebrand F."/>
            <person name="Pallen M.J."/>
        </authorList>
    </citation>
    <scope>NUCLEOTIDE SEQUENCE</scope>
    <source>
        <strain evidence="4">1068</strain>
    </source>
</reference>
<dbReference type="EMBL" id="DXBG01000261">
    <property type="protein sequence ID" value="HIZ66436.1"/>
    <property type="molecule type" value="Genomic_DNA"/>
</dbReference>
<feature type="domain" description="Putative zinc-finger" evidence="3">
    <location>
        <begin position="4"/>
        <end position="37"/>
    </location>
</feature>
<proteinExistence type="inferred from homology"/>
<dbReference type="InterPro" id="IPR041916">
    <property type="entry name" value="Anti_sigma_zinc_sf"/>
</dbReference>
<comment type="caution">
    <text evidence="4">The sequence shown here is derived from an EMBL/GenBank/DDBJ whole genome shotgun (WGS) entry which is preliminary data.</text>
</comment>
<comment type="similarity">
    <text evidence="1">Belongs to the zinc-associated anti-sigma factor (ZAS) superfamily. Anti-sigma-W factor family.</text>
</comment>
<evidence type="ECO:0000256" key="2">
    <source>
        <dbReference type="ARBA" id="ARBA00024438"/>
    </source>
</evidence>
<feature type="non-terminal residue" evidence="4">
    <location>
        <position position="59"/>
    </location>
</feature>
<dbReference type="AlphaFoldDB" id="A0A9D2FTP9"/>
<organism evidence="4 5">
    <name type="scientific">Candidatus Blautia pullicola</name>
    <dbReference type="NCBI Taxonomy" id="2838498"/>
    <lineage>
        <taxon>Bacteria</taxon>
        <taxon>Bacillati</taxon>
        <taxon>Bacillota</taxon>
        <taxon>Clostridia</taxon>
        <taxon>Lachnospirales</taxon>
        <taxon>Lachnospiraceae</taxon>
        <taxon>Blautia</taxon>
    </lineage>
</organism>
<dbReference type="Proteomes" id="UP000824056">
    <property type="component" value="Unassembled WGS sequence"/>
</dbReference>
<dbReference type="InterPro" id="IPR027383">
    <property type="entry name" value="Znf_put"/>
</dbReference>
<dbReference type="Pfam" id="PF13490">
    <property type="entry name" value="zf-HC2"/>
    <property type="match status" value="1"/>
</dbReference>
<evidence type="ECO:0000313" key="4">
    <source>
        <dbReference type="EMBL" id="HIZ66436.1"/>
    </source>
</evidence>
<evidence type="ECO:0000256" key="1">
    <source>
        <dbReference type="ARBA" id="ARBA00024353"/>
    </source>
</evidence>
<name>A0A9D2FTP9_9FIRM</name>
<accession>A0A9D2FTP9</accession>
<gene>
    <name evidence="4" type="ORF">H9809_11165</name>
</gene>